<dbReference type="Proteomes" id="UP001143856">
    <property type="component" value="Unassembled WGS sequence"/>
</dbReference>
<name>A0ACC1MJP2_9PEZI</name>
<organism evidence="1 2">
    <name type="scientific">Xylaria curta</name>
    <dbReference type="NCBI Taxonomy" id="42375"/>
    <lineage>
        <taxon>Eukaryota</taxon>
        <taxon>Fungi</taxon>
        <taxon>Dikarya</taxon>
        <taxon>Ascomycota</taxon>
        <taxon>Pezizomycotina</taxon>
        <taxon>Sordariomycetes</taxon>
        <taxon>Xylariomycetidae</taxon>
        <taxon>Xylariales</taxon>
        <taxon>Xylariaceae</taxon>
        <taxon>Xylaria</taxon>
    </lineage>
</organism>
<dbReference type="EMBL" id="JAPDGR010004780">
    <property type="protein sequence ID" value="KAJ2967227.1"/>
    <property type="molecule type" value="Genomic_DNA"/>
</dbReference>
<evidence type="ECO:0000313" key="2">
    <source>
        <dbReference type="Proteomes" id="UP001143856"/>
    </source>
</evidence>
<comment type="caution">
    <text evidence="1">The sequence shown here is derived from an EMBL/GenBank/DDBJ whole genome shotgun (WGS) entry which is preliminary data.</text>
</comment>
<sequence length="233" mass="24868">MGGFKEPILHGLCFMGIASKAVYENFGPYKNIKVRFAGSVFPGQTLVTEMWKEGNSKVIFQAKVKETGKLAISGAAAELVDGSKSEKLVSSYHSLPLDPLIPEDADHAHGQQARLDDIQPAKAPDGLGAVQLRDPAPVRVHHMPYARDALGGGRRARERCNSRGNGAARGADAAPLGRDLEQPLKHALEVAGEPVSQALAVARELVEGEERVVLARVVGRPLLLADEVVAFEG</sequence>
<keyword evidence="2" id="KW-1185">Reference proteome</keyword>
<evidence type="ECO:0000313" key="1">
    <source>
        <dbReference type="EMBL" id="KAJ2967227.1"/>
    </source>
</evidence>
<proteinExistence type="predicted"/>
<reference evidence="1" key="1">
    <citation type="submission" date="2022-10" db="EMBL/GenBank/DDBJ databases">
        <title>Genome Sequence of Xylaria curta.</title>
        <authorList>
            <person name="Buettner E."/>
        </authorList>
    </citation>
    <scope>NUCLEOTIDE SEQUENCE</scope>
    <source>
        <strain evidence="1">Babe10</strain>
    </source>
</reference>
<protein>
    <submittedName>
        <fullName evidence="1">Uncharacterized protein</fullName>
    </submittedName>
</protein>
<accession>A0ACC1MJP2</accession>
<gene>
    <name evidence="1" type="ORF">NUW58_g10500</name>
</gene>